<keyword evidence="3" id="KW-1185">Reference proteome</keyword>
<evidence type="ECO:0000313" key="3">
    <source>
        <dbReference type="Proteomes" id="UP000256763"/>
    </source>
</evidence>
<feature type="domain" description="BON" evidence="1">
    <location>
        <begin position="2"/>
        <end position="72"/>
    </location>
</feature>
<dbReference type="PANTHER" id="PTHR34606:SF15">
    <property type="entry name" value="BON DOMAIN-CONTAINING PROTEIN"/>
    <property type="match status" value="1"/>
</dbReference>
<proteinExistence type="predicted"/>
<dbReference type="OrthoDB" id="870892at2"/>
<feature type="domain" description="BON" evidence="1">
    <location>
        <begin position="163"/>
        <end position="231"/>
    </location>
</feature>
<accession>A0A3E0WK83</accession>
<dbReference type="PROSITE" id="PS50914">
    <property type="entry name" value="BON"/>
    <property type="match status" value="3"/>
</dbReference>
<dbReference type="AlphaFoldDB" id="A0A3E0WK83"/>
<dbReference type="Proteomes" id="UP000256763">
    <property type="component" value="Unassembled WGS sequence"/>
</dbReference>
<sequence>MRKEEATRAIRAALERDPDINLHHYPIRITVEADTVRLEGVVENIIAKRRALQLARQALSSARIDDRLKLAIAQPQEDQELAQTVVRTLVTDPVFANFKIGIELQEQAGTDWIGVRAEDGKVHLYGAANSLSHRRMAEVLAWWVRGCSDVDNRIRVEPREQDNDAEISDAIRLVFDKDPNIDSQQVAVTTRDREVYLTGAVPSEETRRILSYDCWYIPGVHAVHNDVAIRRNRNP</sequence>
<dbReference type="InterPro" id="IPR051686">
    <property type="entry name" value="Lipoprotein_DolP"/>
</dbReference>
<dbReference type="Pfam" id="PF04972">
    <property type="entry name" value="BON"/>
    <property type="match status" value="3"/>
</dbReference>
<reference evidence="3" key="1">
    <citation type="submission" date="2017-05" db="EMBL/GenBank/DDBJ databases">
        <authorList>
            <person name="Sharma S."/>
            <person name="Sidhu C."/>
            <person name="Pinnaka A.K."/>
        </authorList>
    </citation>
    <scope>NUCLEOTIDE SEQUENCE [LARGE SCALE GENOMIC DNA]</scope>
    <source>
        <strain evidence="3">AK93</strain>
    </source>
</reference>
<name>A0A3E0WK83_9GAMM</name>
<dbReference type="EMBL" id="NFZW01000030">
    <property type="protein sequence ID" value="RFA32335.1"/>
    <property type="molecule type" value="Genomic_DNA"/>
</dbReference>
<dbReference type="RefSeq" id="WP_116303537.1">
    <property type="nucleotide sequence ID" value="NZ_NFZV01000023.1"/>
</dbReference>
<comment type="caution">
    <text evidence="2">The sequence shown here is derived from an EMBL/GenBank/DDBJ whole genome shotgun (WGS) entry which is preliminary data.</text>
</comment>
<evidence type="ECO:0000259" key="1">
    <source>
        <dbReference type="PROSITE" id="PS50914"/>
    </source>
</evidence>
<dbReference type="PANTHER" id="PTHR34606">
    <property type="entry name" value="BON DOMAIN-CONTAINING PROTEIN"/>
    <property type="match status" value="1"/>
</dbReference>
<feature type="domain" description="BON" evidence="1">
    <location>
        <begin position="86"/>
        <end position="158"/>
    </location>
</feature>
<evidence type="ECO:0000313" key="2">
    <source>
        <dbReference type="EMBL" id="RFA32335.1"/>
    </source>
</evidence>
<gene>
    <name evidence="2" type="ORF">CAL65_19815</name>
</gene>
<dbReference type="InterPro" id="IPR007055">
    <property type="entry name" value="BON_dom"/>
</dbReference>
<organism evidence="2 3">
    <name type="scientific">Alkalilimnicola ehrlichii</name>
    <dbReference type="NCBI Taxonomy" id="351052"/>
    <lineage>
        <taxon>Bacteria</taxon>
        <taxon>Pseudomonadati</taxon>
        <taxon>Pseudomonadota</taxon>
        <taxon>Gammaproteobacteria</taxon>
        <taxon>Chromatiales</taxon>
        <taxon>Ectothiorhodospiraceae</taxon>
        <taxon>Alkalilimnicola</taxon>
    </lineage>
</organism>
<protein>
    <recommendedName>
        <fullName evidence="1">BON domain-containing protein</fullName>
    </recommendedName>
</protein>
<dbReference type="Gene3D" id="3.30.1340.30">
    <property type="match status" value="2"/>
</dbReference>